<proteinExistence type="predicted"/>
<sequence>MKRKIFYVANVDWFFISHRLPLALHALEQDYEVYLLSLDTGRRQELEAKGIHFINIPFKRSGSNPFHELKCIFLLYRYYNRYKPEIIHHITLKASLLGSLAGKMVGNHHIINAISGLGYNFTDGRDGWLQKAIKLFIRLAFKSKNISFILQNPDDVELIKGLDLVPFSRIFLIKGSGVNLDEYSYFKASDEFPLKVLFPARILLDKGVMEFIEAAKILESEFLGKAKFILAGDCDKENLSVLGEEELQKFLVKDYIEWIGFQKNMKLIYQNSSIVILPSYREGLPKSLIEACSVGRPIITTDVPGCRECVEDGVNGYLVPAKDADSLADAIKLLLMDAEKRDEFGRNSRLLAEKEFSIDKVIDLTFNIYNKYLESNWP</sequence>
<evidence type="ECO:0000259" key="1">
    <source>
        <dbReference type="Pfam" id="PF00534"/>
    </source>
</evidence>
<evidence type="ECO:0000313" key="4">
    <source>
        <dbReference type="Proteomes" id="UP000651085"/>
    </source>
</evidence>
<dbReference type="GO" id="GO:0016757">
    <property type="term" value="F:glycosyltransferase activity"/>
    <property type="evidence" value="ECO:0007669"/>
    <property type="project" value="InterPro"/>
</dbReference>
<keyword evidence="4" id="KW-1185">Reference proteome</keyword>
<name>A0A926F667_9BACT</name>
<gene>
    <name evidence="3" type="ORF">H8744_12730</name>
</gene>
<dbReference type="RefSeq" id="WP_262435198.1">
    <property type="nucleotide sequence ID" value="NZ_JACRTF010000001.1"/>
</dbReference>
<dbReference type="Gene3D" id="3.40.50.2000">
    <property type="entry name" value="Glycogen Phosphorylase B"/>
    <property type="match status" value="2"/>
</dbReference>
<feature type="domain" description="Glycosyltransferase subfamily 4-like N-terminal" evidence="2">
    <location>
        <begin position="4"/>
        <end position="138"/>
    </location>
</feature>
<dbReference type="PANTHER" id="PTHR12526">
    <property type="entry name" value="GLYCOSYLTRANSFERASE"/>
    <property type="match status" value="1"/>
</dbReference>
<dbReference type="Pfam" id="PF00534">
    <property type="entry name" value="Glycos_transf_1"/>
    <property type="match status" value="1"/>
</dbReference>
<comment type="caution">
    <text evidence="3">The sequence shown here is derived from an EMBL/GenBank/DDBJ whole genome shotgun (WGS) entry which is preliminary data.</text>
</comment>
<accession>A0A926F667</accession>
<dbReference type="CDD" id="cd03808">
    <property type="entry name" value="GT4_CapM-like"/>
    <property type="match status" value="1"/>
</dbReference>
<organism evidence="3 4">
    <name type="scientific">Jilunia laotingensis</name>
    <dbReference type="NCBI Taxonomy" id="2763675"/>
    <lineage>
        <taxon>Bacteria</taxon>
        <taxon>Pseudomonadati</taxon>
        <taxon>Bacteroidota</taxon>
        <taxon>Bacteroidia</taxon>
        <taxon>Bacteroidales</taxon>
        <taxon>Bacteroidaceae</taxon>
        <taxon>Jilunia</taxon>
    </lineage>
</organism>
<dbReference type="EMBL" id="JACRTF010000001">
    <property type="protein sequence ID" value="MBC8594096.1"/>
    <property type="molecule type" value="Genomic_DNA"/>
</dbReference>
<evidence type="ECO:0000259" key="2">
    <source>
        <dbReference type="Pfam" id="PF13477"/>
    </source>
</evidence>
<dbReference type="AlphaFoldDB" id="A0A926F667"/>
<reference evidence="3" key="1">
    <citation type="submission" date="2020-08" db="EMBL/GenBank/DDBJ databases">
        <title>Genome public.</title>
        <authorList>
            <person name="Liu C."/>
            <person name="Sun Q."/>
        </authorList>
    </citation>
    <scope>NUCLEOTIDE SEQUENCE</scope>
    <source>
        <strain evidence="3">N12</strain>
    </source>
</reference>
<dbReference type="PANTHER" id="PTHR12526:SF638">
    <property type="entry name" value="SPORE COAT PROTEIN SA"/>
    <property type="match status" value="1"/>
</dbReference>
<evidence type="ECO:0000313" key="3">
    <source>
        <dbReference type="EMBL" id="MBC8594096.1"/>
    </source>
</evidence>
<dbReference type="InterPro" id="IPR028098">
    <property type="entry name" value="Glyco_trans_4-like_N"/>
</dbReference>
<dbReference type="Pfam" id="PF13477">
    <property type="entry name" value="Glyco_trans_4_2"/>
    <property type="match status" value="1"/>
</dbReference>
<dbReference type="InterPro" id="IPR001296">
    <property type="entry name" value="Glyco_trans_1"/>
</dbReference>
<feature type="domain" description="Glycosyl transferase family 1" evidence="1">
    <location>
        <begin position="189"/>
        <end position="349"/>
    </location>
</feature>
<protein>
    <submittedName>
        <fullName evidence="3">Glycosyltransferase family 4 protein</fullName>
    </submittedName>
</protein>
<dbReference type="Proteomes" id="UP000651085">
    <property type="component" value="Unassembled WGS sequence"/>
</dbReference>
<dbReference type="SUPFAM" id="SSF53756">
    <property type="entry name" value="UDP-Glycosyltransferase/glycogen phosphorylase"/>
    <property type="match status" value="1"/>
</dbReference>